<dbReference type="AlphaFoldDB" id="A0AA95KE97"/>
<proteinExistence type="predicted"/>
<protein>
    <recommendedName>
        <fullName evidence="2">Cofactor-independent phosphoglycerate mutase</fullName>
    </recommendedName>
</protein>
<dbReference type="Proteomes" id="UP001300672">
    <property type="component" value="Chromosome"/>
</dbReference>
<name>A0AA95KE97_9GAMM</name>
<reference evidence="1" key="2">
    <citation type="submission" date="2023-04" db="EMBL/GenBank/DDBJ databases">
        <authorList>
            <person name="Beletskiy A.V."/>
            <person name="Mardanov A.V."/>
            <person name="Ravin N.V."/>
        </authorList>
    </citation>
    <scope>NUCLEOTIDE SEQUENCE</scope>
    <source>
        <strain evidence="1">GKL-01</strain>
    </source>
</reference>
<accession>A0AA95KE97</accession>
<gene>
    <name evidence="1" type="ORF">QJT80_11590</name>
</gene>
<organism evidence="1">
    <name type="scientific">Candidatus Thiocaldithrix dubininis</name>
    <dbReference type="NCBI Taxonomy" id="3080823"/>
    <lineage>
        <taxon>Bacteria</taxon>
        <taxon>Pseudomonadati</taxon>
        <taxon>Pseudomonadota</taxon>
        <taxon>Gammaproteobacteria</taxon>
        <taxon>Thiotrichales</taxon>
        <taxon>Thiotrichaceae</taxon>
        <taxon>Candidatus Thiocaldithrix</taxon>
    </lineage>
</organism>
<evidence type="ECO:0000313" key="1">
    <source>
        <dbReference type="EMBL" id="WGZ90136.1"/>
    </source>
</evidence>
<reference evidence="1" key="1">
    <citation type="journal article" date="2023" name="Int. J. Mol. Sci.">
        <title>Metagenomics Revealed a New Genus 'Candidatus Thiocaldithrix dubininis' gen. nov., sp. nov. and a New Species 'Candidatus Thiothrix putei' sp. nov. in the Family Thiotrichaceae, Some Members of Which Have Traits of Both Na+- and H+-Motive Energetics.</title>
        <authorList>
            <person name="Ravin N.V."/>
            <person name="Muntyan M.S."/>
            <person name="Smolyakov D.D."/>
            <person name="Rudenko T.S."/>
            <person name="Beletsky A.V."/>
            <person name="Mardanov A.V."/>
            <person name="Grabovich M.Y."/>
        </authorList>
    </citation>
    <scope>NUCLEOTIDE SEQUENCE</scope>
    <source>
        <strain evidence="1">GKL-01</strain>
    </source>
</reference>
<evidence type="ECO:0008006" key="2">
    <source>
        <dbReference type="Google" id="ProtNLM"/>
    </source>
</evidence>
<dbReference type="KEGG" id="tdu:QJT80_11590"/>
<dbReference type="EMBL" id="CP124755">
    <property type="protein sequence ID" value="WGZ90136.1"/>
    <property type="molecule type" value="Genomic_DNA"/>
</dbReference>
<sequence length="328" mass="36716">MQITFVVPGLLQAVTLWQKDFAFQAQAPYLLQLFGQAERQALGVQGLIPTLFQFAGVTGREIPFAYYRYLTEFGHAPSTPLLCADPVYLQTGIQEVVLHPQLPELNNEQQSALLNRLQPWLAEDGLSLIAQSPNHWYLSVPEQTQALPIQTTPLSQALGQGIYPLLADGNKRYWHRLGNELQMLLHQANVPQVNALWLWGVSSLPVAVLPKQNGVVMGHSLTAQTYATASQQTYQTVTQWSALDPQSDYVIVLEALQLPALTDDMQAWQSALNQYEQAWFAPALEAVNRGKAQISISACDGNLWQVQAPRRSWKFWQKPTVATWENLS</sequence>